<dbReference type="EMBL" id="UINC01145693">
    <property type="protein sequence ID" value="SVD35983.1"/>
    <property type="molecule type" value="Genomic_DNA"/>
</dbReference>
<proteinExistence type="predicted"/>
<name>A0A382UNY0_9ZZZZ</name>
<dbReference type="AlphaFoldDB" id="A0A382UNY0"/>
<accession>A0A382UNY0</accession>
<feature type="non-terminal residue" evidence="1">
    <location>
        <position position="30"/>
    </location>
</feature>
<evidence type="ECO:0000313" key="1">
    <source>
        <dbReference type="EMBL" id="SVD35983.1"/>
    </source>
</evidence>
<gene>
    <name evidence="1" type="ORF">METZ01_LOCUS388837</name>
</gene>
<protein>
    <submittedName>
        <fullName evidence="1">Uncharacterized protein</fullName>
    </submittedName>
</protein>
<organism evidence="1">
    <name type="scientific">marine metagenome</name>
    <dbReference type="NCBI Taxonomy" id="408172"/>
    <lineage>
        <taxon>unclassified sequences</taxon>
        <taxon>metagenomes</taxon>
        <taxon>ecological metagenomes</taxon>
    </lineage>
</organism>
<reference evidence="1" key="1">
    <citation type="submission" date="2018-05" db="EMBL/GenBank/DDBJ databases">
        <authorList>
            <person name="Lanie J.A."/>
            <person name="Ng W.-L."/>
            <person name="Kazmierczak K.M."/>
            <person name="Andrzejewski T.M."/>
            <person name="Davidsen T.M."/>
            <person name="Wayne K.J."/>
            <person name="Tettelin H."/>
            <person name="Glass J.I."/>
            <person name="Rusch D."/>
            <person name="Podicherti R."/>
            <person name="Tsui H.-C.T."/>
            <person name="Winkler M.E."/>
        </authorList>
    </citation>
    <scope>NUCLEOTIDE SEQUENCE</scope>
</reference>
<sequence>MADGAQQSKIFQVVGRFNLRTGTEATWDAT</sequence>